<evidence type="ECO:0000256" key="6">
    <source>
        <dbReference type="ARBA" id="ARBA00022833"/>
    </source>
</evidence>
<keyword evidence="14" id="KW-1185">Reference proteome</keyword>
<dbReference type="InterPro" id="IPR027268">
    <property type="entry name" value="Peptidase_M4/M1_CTD_sf"/>
</dbReference>
<feature type="domain" description="Peptidase M4 C-terminal" evidence="10">
    <location>
        <begin position="289"/>
        <end position="450"/>
    </location>
</feature>
<dbReference type="SUPFAM" id="SSF55486">
    <property type="entry name" value="Metalloproteases ('zincins'), catalytic domain"/>
    <property type="match status" value="1"/>
</dbReference>
<comment type="cofactor">
    <cofactor evidence="1">
        <name>Zn(2+)</name>
        <dbReference type="ChEBI" id="CHEBI:29105"/>
    </cofactor>
</comment>
<dbReference type="EMBL" id="JBHMEI010000014">
    <property type="protein sequence ID" value="MFB9203408.1"/>
    <property type="molecule type" value="Genomic_DNA"/>
</dbReference>
<dbReference type="Pfam" id="PF03413">
    <property type="entry name" value="PepSY"/>
    <property type="match status" value="1"/>
</dbReference>
<evidence type="ECO:0000259" key="10">
    <source>
        <dbReference type="Pfam" id="PF02868"/>
    </source>
</evidence>
<dbReference type="RefSeq" id="WP_189653468.1">
    <property type="nucleotide sequence ID" value="NZ_BMRC01000042.1"/>
</dbReference>
<dbReference type="PANTHER" id="PTHR33794">
    <property type="entry name" value="BACILLOLYSIN"/>
    <property type="match status" value="1"/>
</dbReference>
<feature type="domain" description="PepSY" evidence="11">
    <location>
        <begin position="68"/>
        <end position="130"/>
    </location>
</feature>
<dbReference type="InterPro" id="IPR013783">
    <property type="entry name" value="Ig-like_fold"/>
</dbReference>
<dbReference type="CDD" id="cd09597">
    <property type="entry name" value="M4_TLP"/>
    <property type="match status" value="1"/>
</dbReference>
<dbReference type="PANTHER" id="PTHR33794:SF1">
    <property type="entry name" value="BACILLOLYSIN"/>
    <property type="match status" value="1"/>
</dbReference>
<comment type="caution">
    <text evidence="13">The sequence shown here is derived from an EMBL/GenBank/DDBJ whole genome shotgun (WGS) entry which is preliminary data.</text>
</comment>
<dbReference type="Pfam" id="PF01447">
    <property type="entry name" value="Peptidase_M4"/>
    <property type="match status" value="1"/>
</dbReference>
<keyword evidence="4" id="KW-0732">Signal</keyword>
<dbReference type="Pfam" id="PF02868">
    <property type="entry name" value="Peptidase_M4_C"/>
    <property type="match status" value="1"/>
</dbReference>
<evidence type="ECO:0000256" key="7">
    <source>
        <dbReference type="ARBA" id="ARBA00023049"/>
    </source>
</evidence>
<dbReference type="Gene3D" id="3.10.170.10">
    <property type="match status" value="1"/>
</dbReference>
<dbReference type="Gene3D" id="1.10.390.10">
    <property type="entry name" value="Neutral Protease Domain 2"/>
    <property type="match status" value="1"/>
</dbReference>
<dbReference type="Proteomes" id="UP001589647">
    <property type="component" value="Unassembled WGS sequence"/>
</dbReference>
<evidence type="ECO:0000256" key="3">
    <source>
        <dbReference type="ARBA" id="ARBA00022723"/>
    </source>
</evidence>
<evidence type="ECO:0000256" key="5">
    <source>
        <dbReference type="ARBA" id="ARBA00022801"/>
    </source>
</evidence>
<keyword evidence="8" id="KW-0865">Zymogen</keyword>
<dbReference type="InterPro" id="IPR025711">
    <property type="entry name" value="PepSY"/>
</dbReference>
<name>A0ABV5IFT7_9ACTN</name>
<keyword evidence="2" id="KW-0645">Protease</keyword>
<keyword evidence="3" id="KW-0479">Metal-binding</keyword>
<evidence type="ECO:0000259" key="11">
    <source>
        <dbReference type="Pfam" id="PF03413"/>
    </source>
</evidence>
<dbReference type="InterPro" id="IPR013856">
    <property type="entry name" value="Peptidase_M4_domain"/>
</dbReference>
<feature type="domain" description="Peptidase M4" evidence="9">
    <location>
        <begin position="138"/>
        <end position="274"/>
    </location>
</feature>
<sequence>SPKDTYVRQGLIEGQGGLRYTTYTRTYAGLPVHGGDFVVVSTADGEVLSTSVSQDSALDVATTPELDAADAVRVARSQLPQISAVTTPRLVVMAQGRGRLAYEVTVHGAIDGRQSKLHVFVDALTGAVIEKSDEVRAGLGNSYYNGNPVTIGTTGTGTSFSMVDPVRRSVRCGGQNGSAYTGADDNWGNGTGTNLETACVDVLYAIDTEWDMLKTWLGRVGFNGVGDGYPARVGLNAVNAYWNGNYAVFGHTTDNLRQITAMDVVAHEYGHAVFATTPGIDLGDNEKAILNESTGDIFGALTEQYANQPATLDPPDYTVGEEVNIDGTGPIRYMYKPSVIPGHPDCFSSAVPSMPPDVGAGVQNHWFYLLAEGSNPTNGQPPSPTCDSSTIVGLGARKAGQIYMGTLLRKTTSWSHTAARRASMQAALDLFPGSCLEYNTVKAAWNAVRVPPRAGEPFTCDFSVGVTPAAATVQPGRQVSVTVTSATVSGSPQQISLQAKGLPAGMTASFSPASITTGATSTLTFTVGASTVPGTYAITVLGDGVALDHTATLTLTVMS</sequence>
<keyword evidence="5" id="KW-0378">Hydrolase</keyword>
<keyword evidence="7" id="KW-0482">Metalloprotease</keyword>
<evidence type="ECO:0000256" key="4">
    <source>
        <dbReference type="ARBA" id="ARBA00022729"/>
    </source>
</evidence>
<feature type="domain" description="FTP" evidence="12">
    <location>
        <begin position="17"/>
        <end position="49"/>
    </location>
</feature>
<feature type="non-terminal residue" evidence="13">
    <location>
        <position position="1"/>
    </location>
</feature>
<dbReference type="InterPro" id="IPR050728">
    <property type="entry name" value="Zinc_Metalloprotease_M4"/>
</dbReference>
<dbReference type="InterPro" id="IPR001570">
    <property type="entry name" value="Peptidase_M4_C_domain"/>
</dbReference>
<evidence type="ECO:0000259" key="9">
    <source>
        <dbReference type="Pfam" id="PF01447"/>
    </source>
</evidence>
<gene>
    <name evidence="13" type="ORF">ACFFV7_19620</name>
</gene>
<evidence type="ECO:0000256" key="1">
    <source>
        <dbReference type="ARBA" id="ARBA00001947"/>
    </source>
</evidence>
<evidence type="ECO:0000313" key="14">
    <source>
        <dbReference type="Proteomes" id="UP001589647"/>
    </source>
</evidence>
<dbReference type="InterPro" id="IPR011096">
    <property type="entry name" value="FTP_domain"/>
</dbReference>
<evidence type="ECO:0000313" key="13">
    <source>
        <dbReference type="EMBL" id="MFB9203408.1"/>
    </source>
</evidence>
<protein>
    <submittedName>
        <fullName evidence="13">M4 family metallopeptidase</fullName>
    </submittedName>
</protein>
<dbReference type="Pfam" id="PF07504">
    <property type="entry name" value="FTP"/>
    <property type="match status" value="1"/>
</dbReference>
<reference evidence="13 14" key="1">
    <citation type="submission" date="2024-09" db="EMBL/GenBank/DDBJ databases">
        <authorList>
            <person name="Sun Q."/>
            <person name="Mori K."/>
        </authorList>
    </citation>
    <scope>NUCLEOTIDE SEQUENCE [LARGE SCALE GENOMIC DNA]</scope>
    <source>
        <strain evidence="13 14">CCM 3426</strain>
    </source>
</reference>
<accession>A0ABV5IFT7</accession>
<dbReference type="Gene3D" id="2.60.40.10">
    <property type="entry name" value="Immunoglobulins"/>
    <property type="match status" value="1"/>
</dbReference>
<evidence type="ECO:0000259" key="12">
    <source>
        <dbReference type="Pfam" id="PF07504"/>
    </source>
</evidence>
<proteinExistence type="predicted"/>
<evidence type="ECO:0000256" key="8">
    <source>
        <dbReference type="ARBA" id="ARBA00023145"/>
    </source>
</evidence>
<keyword evidence="6" id="KW-0862">Zinc</keyword>
<organism evidence="13 14">
    <name type="scientific">Nonomuraea spiralis</name>
    <dbReference type="NCBI Taxonomy" id="46182"/>
    <lineage>
        <taxon>Bacteria</taxon>
        <taxon>Bacillati</taxon>
        <taxon>Actinomycetota</taxon>
        <taxon>Actinomycetes</taxon>
        <taxon>Streptosporangiales</taxon>
        <taxon>Streptosporangiaceae</taxon>
        <taxon>Nonomuraea</taxon>
    </lineage>
</organism>
<evidence type="ECO:0000256" key="2">
    <source>
        <dbReference type="ARBA" id="ARBA00022670"/>
    </source>
</evidence>